<comment type="caution">
    <text evidence="2">The sequence shown here is derived from an EMBL/GenBank/DDBJ whole genome shotgun (WGS) entry which is preliminary data.</text>
</comment>
<protein>
    <submittedName>
        <fullName evidence="2">TMV resistance protein N-like</fullName>
    </submittedName>
</protein>
<dbReference type="PANTHER" id="PTHR11017">
    <property type="entry name" value="LEUCINE-RICH REPEAT-CONTAINING PROTEIN"/>
    <property type="match status" value="1"/>
</dbReference>
<feature type="non-terminal residue" evidence="2">
    <location>
        <position position="210"/>
    </location>
</feature>
<proteinExistence type="predicted"/>
<dbReference type="Proteomes" id="UP000265520">
    <property type="component" value="Unassembled WGS sequence"/>
</dbReference>
<dbReference type="PANTHER" id="PTHR11017:SF271">
    <property type="entry name" value="DISEASE RESISTANCE PROTEIN (TIR-NBS-LRR CLASS) FAMILY"/>
    <property type="match status" value="1"/>
</dbReference>
<accession>A0A392PQV2</accession>
<dbReference type="InterPro" id="IPR042197">
    <property type="entry name" value="Apaf_helical"/>
</dbReference>
<dbReference type="Gene3D" id="3.40.50.300">
    <property type="entry name" value="P-loop containing nucleotide triphosphate hydrolases"/>
    <property type="match status" value="1"/>
</dbReference>
<dbReference type="InterPro" id="IPR002182">
    <property type="entry name" value="NB-ARC"/>
</dbReference>
<dbReference type="Gene3D" id="1.10.8.430">
    <property type="entry name" value="Helical domain of apoptotic protease-activating factors"/>
    <property type="match status" value="1"/>
</dbReference>
<dbReference type="Pfam" id="PF00931">
    <property type="entry name" value="NB-ARC"/>
    <property type="match status" value="1"/>
</dbReference>
<organism evidence="2 3">
    <name type="scientific">Trifolium medium</name>
    <dbReference type="NCBI Taxonomy" id="97028"/>
    <lineage>
        <taxon>Eukaryota</taxon>
        <taxon>Viridiplantae</taxon>
        <taxon>Streptophyta</taxon>
        <taxon>Embryophyta</taxon>
        <taxon>Tracheophyta</taxon>
        <taxon>Spermatophyta</taxon>
        <taxon>Magnoliopsida</taxon>
        <taxon>eudicotyledons</taxon>
        <taxon>Gunneridae</taxon>
        <taxon>Pentapetalae</taxon>
        <taxon>rosids</taxon>
        <taxon>fabids</taxon>
        <taxon>Fabales</taxon>
        <taxon>Fabaceae</taxon>
        <taxon>Papilionoideae</taxon>
        <taxon>50 kb inversion clade</taxon>
        <taxon>NPAAA clade</taxon>
        <taxon>Hologalegina</taxon>
        <taxon>IRL clade</taxon>
        <taxon>Trifolieae</taxon>
        <taxon>Trifolium</taxon>
    </lineage>
</organism>
<dbReference type="GO" id="GO:0043531">
    <property type="term" value="F:ADP binding"/>
    <property type="evidence" value="ECO:0007669"/>
    <property type="project" value="InterPro"/>
</dbReference>
<evidence type="ECO:0000313" key="3">
    <source>
        <dbReference type="Proteomes" id="UP000265520"/>
    </source>
</evidence>
<keyword evidence="3" id="KW-1185">Reference proteome</keyword>
<feature type="domain" description="NB-ARC" evidence="1">
    <location>
        <begin position="1"/>
        <end position="149"/>
    </location>
</feature>
<evidence type="ECO:0000259" key="1">
    <source>
        <dbReference type="Pfam" id="PF00931"/>
    </source>
</evidence>
<reference evidence="2 3" key="1">
    <citation type="journal article" date="2018" name="Front. Plant Sci.">
        <title>Red Clover (Trifolium pratense) and Zigzag Clover (T. medium) - A Picture of Genomic Similarities and Differences.</title>
        <authorList>
            <person name="Dluhosova J."/>
            <person name="Istvanek J."/>
            <person name="Nedelnik J."/>
            <person name="Repkova J."/>
        </authorList>
    </citation>
    <scope>NUCLEOTIDE SEQUENCE [LARGE SCALE GENOMIC DNA]</scope>
    <source>
        <strain evidence="3">cv. 10/8</strain>
        <tissue evidence="2">Leaf</tissue>
    </source>
</reference>
<sequence length="210" mass="24093">MPGIGKTAIAKAIYRQVGSYFVHNYFLENIKRSVQNEDDTLVSLQEKLLIQIGEVPEIDISTVELGKVILKERLRGKRVLLVLDDINKLEQLNALCESREWFGEGSKIIITTTDRKLLRDHGVDHIYRVKELDENESLELFNWKAFRRKTSQEGFAELSRQVVACSGGLPLALLDLGIDFRIFERTVDAWKSNLDELKVLPQARVQKILE</sequence>
<dbReference type="InterPro" id="IPR044974">
    <property type="entry name" value="Disease_R_plants"/>
</dbReference>
<dbReference type="InterPro" id="IPR027417">
    <property type="entry name" value="P-loop_NTPase"/>
</dbReference>
<dbReference type="AlphaFoldDB" id="A0A392PQV2"/>
<dbReference type="PRINTS" id="PR00364">
    <property type="entry name" value="DISEASERSIST"/>
</dbReference>
<dbReference type="GO" id="GO:0006952">
    <property type="term" value="P:defense response"/>
    <property type="evidence" value="ECO:0007669"/>
    <property type="project" value="InterPro"/>
</dbReference>
<dbReference type="SUPFAM" id="SSF52540">
    <property type="entry name" value="P-loop containing nucleoside triphosphate hydrolases"/>
    <property type="match status" value="1"/>
</dbReference>
<name>A0A392PQV2_9FABA</name>
<dbReference type="EMBL" id="LXQA010092527">
    <property type="protein sequence ID" value="MCI14461.1"/>
    <property type="molecule type" value="Genomic_DNA"/>
</dbReference>
<evidence type="ECO:0000313" key="2">
    <source>
        <dbReference type="EMBL" id="MCI14461.1"/>
    </source>
</evidence>